<evidence type="ECO:0000256" key="4">
    <source>
        <dbReference type="ARBA" id="ARBA00023163"/>
    </source>
</evidence>
<dbReference type="InterPro" id="IPR036879">
    <property type="entry name" value="TF_MADSbox_sf"/>
</dbReference>
<dbReference type="SUPFAM" id="SSF55455">
    <property type="entry name" value="SRF-like"/>
    <property type="match status" value="2"/>
</dbReference>
<feature type="domain" description="MADS-box" evidence="6">
    <location>
        <begin position="9"/>
        <end position="54"/>
    </location>
</feature>
<keyword evidence="3" id="KW-0238">DNA-binding</keyword>
<dbReference type="PROSITE" id="PS50066">
    <property type="entry name" value="MADS_BOX_2"/>
    <property type="match status" value="2"/>
</dbReference>
<comment type="subcellular location">
    <subcellularLocation>
        <location evidence="1">Nucleus</location>
    </subcellularLocation>
</comment>
<evidence type="ECO:0000256" key="5">
    <source>
        <dbReference type="ARBA" id="ARBA00023242"/>
    </source>
</evidence>
<sequence length="482" mass="54614">MGWNSKSKKVKLPKNSKGHYLAMQRRKKSLFKKASELSTLCGIDVCIIVYDDQNPKTTIETWPHSCNDVFRMVKRCKGRMSEDREKKLKKEKILSDVHSAQIQSQTHSDFSSEMQSKDVPYDIENVCSPTDIILEDKECCNNLDESIVNLCCTDFVAEEQDILLPDWLIALEFFQSSSHFCNGLDEANTSMAVQEDHPEGSILLGAISHGKPSSVVMEGRKNPEKLPMCHPISYLVPPNKTDISKSKKVKLPKNSKGHPLAMQRRKKSLFKKASELSTLCGIDRRKGRMSEDREKKLRKEKILSDVHSAQIQSQTHSDFSSEIQSKDMPYDIKNVCSPNDIILEDKECFNNLDESILKLSSRSNGMRSESSRWSLIKFGIEMVKNVHKELSPIKSINLFANLEAKFKKGQENPNIGFSVTPSKIFQVPFANLEAKFKKGPENPNLGFSVTPSKIFQDPFANLEAKFKKGQENPTLGFLKFVN</sequence>
<keyword evidence="5" id="KW-0539">Nucleus</keyword>
<evidence type="ECO:0000313" key="7">
    <source>
        <dbReference type="EMBL" id="KAK6918258.1"/>
    </source>
</evidence>
<dbReference type="AlphaFoldDB" id="A0AAN8Z2F5"/>
<dbReference type="InterPro" id="IPR002100">
    <property type="entry name" value="TF_MADSbox"/>
</dbReference>
<dbReference type="Proteomes" id="UP001370490">
    <property type="component" value="Unassembled WGS sequence"/>
</dbReference>
<keyword evidence="8" id="KW-1185">Reference proteome</keyword>
<dbReference type="GO" id="GO:0046983">
    <property type="term" value="F:protein dimerization activity"/>
    <property type="evidence" value="ECO:0007669"/>
    <property type="project" value="InterPro"/>
</dbReference>
<feature type="domain" description="MADS-box" evidence="6">
    <location>
        <begin position="248"/>
        <end position="283"/>
    </location>
</feature>
<protein>
    <submittedName>
        <fullName evidence="7">Transcription factor, MADS-box</fullName>
    </submittedName>
</protein>
<dbReference type="GO" id="GO:0000978">
    <property type="term" value="F:RNA polymerase II cis-regulatory region sequence-specific DNA binding"/>
    <property type="evidence" value="ECO:0007669"/>
    <property type="project" value="TreeGrafter"/>
</dbReference>
<evidence type="ECO:0000256" key="3">
    <source>
        <dbReference type="ARBA" id="ARBA00023125"/>
    </source>
</evidence>
<evidence type="ECO:0000256" key="2">
    <source>
        <dbReference type="ARBA" id="ARBA00023015"/>
    </source>
</evidence>
<dbReference type="Pfam" id="PF00319">
    <property type="entry name" value="SRF-TF"/>
    <property type="match status" value="2"/>
</dbReference>
<gene>
    <name evidence="7" type="ORF">RJ641_016680</name>
</gene>
<dbReference type="Gene3D" id="3.40.1810.10">
    <property type="entry name" value="Transcription factor, MADS-box"/>
    <property type="match status" value="2"/>
</dbReference>
<keyword evidence="4" id="KW-0804">Transcription</keyword>
<dbReference type="GO" id="GO:0005634">
    <property type="term" value="C:nucleus"/>
    <property type="evidence" value="ECO:0007669"/>
    <property type="project" value="UniProtKB-SubCell"/>
</dbReference>
<evidence type="ECO:0000256" key="1">
    <source>
        <dbReference type="ARBA" id="ARBA00004123"/>
    </source>
</evidence>
<dbReference type="PANTHER" id="PTHR11945">
    <property type="entry name" value="MADS BOX PROTEIN"/>
    <property type="match status" value="1"/>
</dbReference>
<dbReference type="GO" id="GO:0000981">
    <property type="term" value="F:DNA-binding transcription factor activity, RNA polymerase II-specific"/>
    <property type="evidence" value="ECO:0007669"/>
    <property type="project" value="TreeGrafter"/>
</dbReference>
<evidence type="ECO:0000259" key="6">
    <source>
        <dbReference type="PROSITE" id="PS50066"/>
    </source>
</evidence>
<dbReference type="GO" id="GO:0045893">
    <property type="term" value="P:positive regulation of DNA-templated transcription"/>
    <property type="evidence" value="ECO:0007669"/>
    <property type="project" value="UniProtKB-ARBA"/>
</dbReference>
<name>A0AAN8Z2F5_9MAGN</name>
<dbReference type="PANTHER" id="PTHR11945:SF534">
    <property type="entry name" value="MYOCYTE-SPECIFIC ENHANCER FACTOR 2"/>
    <property type="match status" value="1"/>
</dbReference>
<dbReference type="SMART" id="SM00432">
    <property type="entry name" value="MADS"/>
    <property type="match status" value="1"/>
</dbReference>
<organism evidence="7 8">
    <name type="scientific">Dillenia turbinata</name>
    <dbReference type="NCBI Taxonomy" id="194707"/>
    <lineage>
        <taxon>Eukaryota</taxon>
        <taxon>Viridiplantae</taxon>
        <taxon>Streptophyta</taxon>
        <taxon>Embryophyta</taxon>
        <taxon>Tracheophyta</taxon>
        <taxon>Spermatophyta</taxon>
        <taxon>Magnoliopsida</taxon>
        <taxon>eudicotyledons</taxon>
        <taxon>Gunneridae</taxon>
        <taxon>Pentapetalae</taxon>
        <taxon>Dilleniales</taxon>
        <taxon>Dilleniaceae</taxon>
        <taxon>Dillenia</taxon>
    </lineage>
</organism>
<keyword evidence="2" id="KW-0805">Transcription regulation</keyword>
<proteinExistence type="predicted"/>
<evidence type="ECO:0000313" key="8">
    <source>
        <dbReference type="Proteomes" id="UP001370490"/>
    </source>
</evidence>
<reference evidence="7 8" key="1">
    <citation type="submission" date="2023-12" db="EMBL/GenBank/DDBJ databases">
        <title>A high-quality genome assembly for Dillenia turbinata (Dilleniales).</title>
        <authorList>
            <person name="Chanderbali A."/>
        </authorList>
    </citation>
    <scope>NUCLEOTIDE SEQUENCE [LARGE SCALE GENOMIC DNA]</scope>
    <source>
        <strain evidence="7">LSX21</strain>
        <tissue evidence="7">Leaf</tissue>
    </source>
</reference>
<accession>A0AAN8Z2F5</accession>
<dbReference type="EMBL" id="JBAMMX010000022">
    <property type="protein sequence ID" value="KAK6918258.1"/>
    <property type="molecule type" value="Genomic_DNA"/>
</dbReference>
<comment type="caution">
    <text evidence="7">The sequence shown here is derived from an EMBL/GenBank/DDBJ whole genome shotgun (WGS) entry which is preliminary data.</text>
</comment>